<dbReference type="OrthoDB" id="437693at2759"/>
<reference evidence="1 2" key="1">
    <citation type="journal article" date="2016" name="Nat. Commun.">
        <title>Extremotolerant tardigrade genome and improved radiotolerance of human cultured cells by tardigrade-unique protein.</title>
        <authorList>
            <person name="Hashimoto T."/>
            <person name="Horikawa D.D."/>
            <person name="Saito Y."/>
            <person name="Kuwahara H."/>
            <person name="Kozuka-Hata H."/>
            <person name="Shin-I T."/>
            <person name="Minakuchi Y."/>
            <person name="Ohishi K."/>
            <person name="Motoyama A."/>
            <person name="Aizu T."/>
            <person name="Enomoto A."/>
            <person name="Kondo K."/>
            <person name="Tanaka S."/>
            <person name="Hara Y."/>
            <person name="Koshikawa S."/>
            <person name="Sagara H."/>
            <person name="Miura T."/>
            <person name="Yokobori S."/>
            <person name="Miyagawa K."/>
            <person name="Suzuki Y."/>
            <person name="Kubo T."/>
            <person name="Oyama M."/>
            <person name="Kohara Y."/>
            <person name="Fujiyama A."/>
            <person name="Arakawa K."/>
            <person name="Katayama T."/>
            <person name="Toyoda A."/>
            <person name="Kunieda T."/>
        </authorList>
    </citation>
    <scope>NUCLEOTIDE SEQUENCE [LARGE SCALE GENOMIC DNA]</scope>
    <source>
        <strain evidence="1 2">YOKOZUNA-1</strain>
    </source>
</reference>
<comment type="caution">
    <text evidence="1">The sequence shown here is derived from an EMBL/GenBank/DDBJ whole genome shotgun (WGS) entry which is preliminary data.</text>
</comment>
<sequence>MTQDEVCQRDPVICEECRARNVPIAMVSSGGFESGSDVVLATSILNLRRQRLLDTEVPSAICEPPNEGSGKKDMG</sequence>
<dbReference type="EMBL" id="BDGG01000001">
    <property type="protein sequence ID" value="GAU90102.1"/>
    <property type="molecule type" value="Genomic_DNA"/>
</dbReference>
<keyword evidence="2" id="KW-1185">Reference proteome</keyword>
<protein>
    <submittedName>
        <fullName evidence="1">Uncharacterized protein</fullName>
    </submittedName>
</protein>
<proteinExistence type="predicted"/>
<organism evidence="1 2">
    <name type="scientific">Ramazzottius varieornatus</name>
    <name type="common">Water bear</name>
    <name type="synonym">Tardigrade</name>
    <dbReference type="NCBI Taxonomy" id="947166"/>
    <lineage>
        <taxon>Eukaryota</taxon>
        <taxon>Metazoa</taxon>
        <taxon>Ecdysozoa</taxon>
        <taxon>Tardigrada</taxon>
        <taxon>Eutardigrada</taxon>
        <taxon>Parachela</taxon>
        <taxon>Hypsibioidea</taxon>
        <taxon>Ramazzottiidae</taxon>
        <taxon>Ramazzottius</taxon>
    </lineage>
</organism>
<dbReference type="AlphaFoldDB" id="A0A1D1UQZ5"/>
<name>A0A1D1UQZ5_RAMVA</name>
<accession>A0A1D1UQZ5</accession>
<evidence type="ECO:0000313" key="1">
    <source>
        <dbReference type="EMBL" id="GAU90102.1"/>
    </source>
</evidence>
<dbReference type="Proteomes" id="UP000186922">
    <property type="component" value="Unassembled WGS sequence"/>
</dbReference>
<gene>
    <name evidence="1" type="primary">RvY_02571-1</name>
    <name evidence="1" type="synonym">RvY_02571.1</name>
    <name evidence="1" type="ORF">RvY_02571</name>
</gene>
<evidence type="ECO:0000313" key="2">
    <source>
        <dbReference type="Proteomes" id="UP000186922"/>
    </source>
</evidence>